<feature type="transmembrane region" description="Helical" evidence="1">
    <location>
        <begin position="56"/>
        <end position="72"/>
    </location>
</feature>
<dbReference type="KEGG" id="xcm:J164_00045"/>
<dbReference type="AlphaFoldDB" id="A0A0U3BAP7"/>
<gene>
    <name evidence="3" type="ORF">GUH15_24690</name>
    <name evidence="2" type="ORF">XAC3562_1150002</name>
</gene>
<protein>
    <recommendedName>
        <fullName evidence="5">Transmembrane protein</fullName>
    </recommendedName>
</protein>
<dbReference type="KEGG" id="xcw:J162_00045"/>
<accession>A0A0U3BAP7</accession>
<sequence>MQNKEAADHLAERARELMGSDDLDTRERGERLMSEAERQWREIPTMKDPPGLTKRLLCSVILIYGGTAFLWATAGWKIALGIFLVIWGIDLRLQVNEALTKRLRETLTW</sequence>
<keyword evidence="1" id="KW-1133">Transmembrane helix</keyword>
<evidence type="ECO:0008006" key="5">
    <source>
        <dbReference type="Google" id="ProtNLM"/>
    </source>
</evidence>
<dbReference type="EMBL" id="JAABFR010002139">
    <property type="protein sequence ID" value="MBD4339191.1"/>
    <property type="molecule type" value="Genomic_DNA"/>
</dbReference>
<reference evidence="3" key="2">
    <citation type="submission" date="2020-01" db="EMBL/GenBank/DDBJ databases">
        <authorList>
            <person name="Richard D."/>
        </authorList>
    </citation>
    <scope>NUCLEOTIDE SEQUENCE</scope>
    <source>
        <strain evidence="3">JP541</strain>
    </source>
</reference>
<dbReference type="KEGG" id="xcn:J169_00040"/>
<comment type="caution">
    <text evidence="2">The sequence shown here is derived from an EMBL/GenBank/DDBJ whole genome shotgun (WGS) entry which is preliminary data.</text>
</comment>
<proteinExistence type="predicted"/>
<dbReference type="EMBL" id="CCXZ01000019">
    <property type="protein sequence ID" value="CEG14534.1"/>
    <property type="molecule type" value="Genomic_DNA"/>
</dbReference>
<evidence type="ECO:0000313" key="4">
    <source>
        <dbReference type="Proteomes" id="UP000052230"/>
    </source>
</evidence>
<dbReference type="KEGG" id="xcf:J172_00036"/>
<dbReference type="RefSeq" id="WP_005918642.1">
    <property type="nucleotide sequence ID" value="NZ_CAVLHM010000056.1"/>
</dbReference>
<evidence type="ECO:0000313" key="3">
    <source>
        <dbReference type="EMBL" id="MBD4339191.1"/>
    </source>
</evidence>
<evidence type="ECO:0000256" key="1">
    <source>
        <dbReference type="SAM" id="Phobius"/>
    </source>
</evidence>
<reference evidence="2 4" key="1">
    <citation type="submission" date="2014-09" db="EMBL/GenBank/DDBJ databases">
        <authorList>
            <person name="Regsiter A."/>
        </authorList>
    </citation>
    <scope>NUCLEOTIDE SEQUENCE [LARGE SCALE GENOMIC DNA]</scope>
</reference>
<dbReference type="KEGG" id="xcr:J163_00045"/>
<keyword evidence="1" id="KW-0472">Membrane</keyword>
<evidence type="ECO:0000313" key="2">
    <source>
        <dbReference type="EMBL" id="CEG14534.1"/>
    </source>
</evidence>
<dbReference type="Proteomes" id="UP000052230">
    <property type="component" value="Unassembled WGS sequence"/>
</dbReference>
<dbReference type="GeneID" id="66909161"/>
<organism evidence="2 4">
    <name type="scientific">Xanthomonas citri pv. citri</name>
    <dbReference type="NCBI Taxonomy" id="611301"/>
    <lineage>
        <taxon>Bacteria</taxon>
        <taxon>Pseudomonadati</taxon>
        <taxon>Pseudomonadota</taxon>
        <taxon>Gammaproteobacteria</taxon>
        <taxon>Lysobacterales</taxon>
        <taxon>Lysobacteraceae</taxon>
        <taxon>Xanthomonas</taxon>
    </lineage>
</organism>
<dbReference type="KEGG" id="xcu:J159_00044"/>
<name>A0A0U3BAP7_XANCI</name>
<keyword evidence="4" id="KW-1185">Reference proteome</keyword>
<keyword evidence="1" id="KW-0812">Transmembrane</keyword>
<dbReference type="Proteomes" id="UP000653002">
    <property type="component" value="Unassembled WGS sequence"/>
</dbReference>